<evidence type="ECO:0000313" key="3">
    <source>
        <dbReference type="Proteomes" id="UP000199111"/>
    </source>
</evidence>
<accession>A0A1I3HCZ6</accession>
<evidence type="ECO:0000256" key="1">
    <source>
        <dbReference type="SAM" id="SignalP"/>
    </source>
</evidence>
<organism evidence="2 3">
    <name type="scientific">Streptosporangium canum</name>
    <dbReference type="NCBI Taxonomy" id="324952"/>
    <lineage>
        <taxon>Bacteria</taxon>
        <taxon>Bacillati</taxon>
        <taxon>Actinomycetota</taxon>
        <taxon>Actinomycetes</taxon>
        <taxon>Streptosporangiales</taxon>
        <taxon>Streptosporangiaceae</taxon>
        <taxon>Streptosporangium</taxon>
    </lineage>
</organism>
<proteinExistence type="predicted"/>
<keyword evidence="3" id="KW-1185">Reference proteome</keyword>
<keyword evidence="1" id="KW-0732">Signal</keyword>
<dbReference type="AlphaFoldDB" id="A0A1I3HCZ6"/>
<feature type="chain" id="PRO_5038610244" evidence="1">
    <location>
        <begin position="21"/>
        <end position="293"/>
    </location>
</feature>
<dbReference type="GeneID" id="96296777"/>
<evidence type="ECO:0000313" key="2">
    <source>
        <dbReference type="EMBL" id="SFI33430.1"/>
    </source>
</evidence>
<reference evidence="3" key="1">
    <citation type="submission" date="2016-10" db="EMBL/GenBank/DDBJ databases">
        <authorList>
            <person name="Varghese N."/>
            <person name="Submissions S."/>
        </authorList>
    </citation>
    <scope>NUCLEOTIDE SEQUENCE [LARGE SCALE GENOMIC DNA]</scope>
    <source>
        <strain evidence="3">CGMCC 4.2126</strain>
    </source>
</reference>
<gene>
    <name evidence="2" type="ORF">SAMN05216275_102452</name>
</gene>
<dbReference type="RefSeq" id="WP_093885743.1">
    <property type="nucleotide sequence ID" value="NZ_FOQY01000002.1"/>
</dbReference>
<protein>
    <submittedName>
        <fullName evidence="2">Uncharacterized protein</fullName>
    </submittedName>
</protein>
<dbReference type="EMBL" id="FOQY01000002">
    <property type="protein sequence ID" value="SFI33430.1"/>
    <property type="molecule type" value="Genomic_DNA"/>
</dbReference>
<feature type="signal peptide" evidence="1">
    <location>
        <begin position="1"/>
        <end position="20"/>
    </location>
</feature>
<dbReference type="Proteomes" id="UP000199111">
    <property type="component" value="Unassembled WGS sequence"/>
</dbReference>
<sequence>MMRWVALAVAVLIASVPVAASPAAAQAGAPDPARALKRQFRDGHGVRISETTRYFFGKKSTVSGSGTRISGSLQFAPSGPVAADFTWWDLPRPKGEGLPSEKPAPYRVIRVGKNVYDAADRYPGPVPEGKEWIRFPNNHRGSMGRDMAWDASLQPIDVYDPSTMKAVLKRSTSKPVPGGFLYRGVMSRKEMGKVSKGAFIDWASGRPVGGKSKGTVSWQLWTGRDGLLKRLVTADTVGTGKDSLVKRGDTRYTDWGHPLVITAPPADEVIDEADLLEYIRAQNVPIPPDDKNT</sequence>
<name>A0A1I3HCZ6_9ACTN</name>